<dbReference type="RefSeq" id="XP_013287400.1">
    <property type="nucleotide sequence ID" value="XM_013431946.1"/>
</dbReference>
<keyword evidence="3" id="KW-1185">Reference proteome</keyword>
<name>A0A0D2FAC7_9EURO</name>
<accession>A0A0D2FAC7</accession>
<gene>
    <name evidence="2" type="ORF">Z517_02838</name>
</gene>
<protein>
    <submittedName>
        <fullName evidence="2">Uncharacterized protein</fullName>
    </submittedName>
</protein>
<evidence type="ECO:0000313" key="3">
    <source>
        <dbReference type="Proteomes" id="UP000053029"/>
    </source>
</evidence>
<feature type="compositionally biased region" description="Low complexity" evidence="1">
    <location>
        <begin position="525"/>
        <end position="534"/>
    </location>
</feature>
<organism evidence="2 3">
    <name type="scientific">Fonsecaea pedrosoi CBS 271.37</name>
    <dbReference type="NCBI Taxonomy" id="1442368"/>
    <lineage>
        <taxon>Eukaryota</taxon>
        <taxon>Fungi</taxon>
        <taxon>Dikarya</taxon>
        <taxon>Ascomycota</taxon>
        <taxon>Pezizomycotina</taxon>
        <taxon>Eurotiomycetes</taxon>
        <taxon>Chaetothyriomycetidae</taxon>
        <taxon>Chaetothyriales</taxon>
        <taxon>Herpotrichiellaceae</taxon>
        <taxon>Fonsecaea</taxon>
    </lineage>
</organism>
<sequence>MSFFSSNRFLLTILVISLGTACTTVPVLLSRVKDAARAPPPDPPPPAKRLQKDSENSLKLETLRTLADGYSYDLRTSAIKIVASRTVRSRTRHLLLRDLASADEARRENALHALHMLLTHPALSDTICSHFRDPKTVRAIVLGLINVLPQHKVPGKEVPLDWHTKQWVEKMPPPSPIRPLDRPAHEAQLLEIFTVVVHSLSRRDTKYTAVMDAALDAGLVTKWLANYPFPCSSPENSELNFRRYDVTRLFDRNTWLSDDFLMGDVILVVMQYPPARRQMREAGLTASSYREDIFTSGPDRGLWWNQGAGDRDRDRDRDWQDEDEDANEDNDVRMVNGEDTAGLAPPGNGSVGHHDNITTLWDEPSRPTTTRAAARLRSAERSQEEEHLRRRHREAIVVAERGTPLSRENILQRANSEILQPMNGVSEVERELNGLLNLSGSSRDARRDEDASELPHAVDSAAVDATPASDGEGQVDKEENDGGEDEGEEEEEEDEDGEETNRAHRRHREIEHLIEHDPEIQGTNEVQSKQQQSESSEEIAASATSTMEDDDGPKEHENSS</sequence>
<feature type="region of interest" description="Disordered" evidence="1">
    <location>
        <begin position="439"/>
        <end position="560"/>
    </location>
</feature>
<dbReference type="EMBL" id="KN846970">
    <property type="protein sequence ID" value="KIW83592.1"/>
    <property type="molecule type" value="Genomic_DNA"/>
</dbReference>
<dbReference type="VEuPathDB" id="FungiDB:Z517_02838"/>
<dbReference type="OrthoDB" id="5385189at2759"/>
<proteinExistence type="predicted"/>
<feature type="compositionally biased region" description="Pro residues" evidence="1">
    <location>
        <begin position="38"/>
        <end position="47"/>
    </location>
</feature>
<feature type="compositionally biased region" description="Basic and acidic residues" evidence="1">
    <location>
        <begin position="508"/>
        <end position="519"/>
    </location>
</feature>
<feature type="compositionally biased region" description="Acidic residues" evidence="1">
    <location>
        <begin position="478"/>
        <end position="498"/>
    </location>
</feature>
<dbReference type="STRING" id="1442368.A0A0D2FAC7"/>
<feature type="compositionally biased region" description="Basic and acidic residues" evidence="1">
    <location>
        <begin position="309"/>
        <end position="318"/>
    </location>
</feature>
<evidence type="ECO:0000313" key="2">
    <source>
        <dbReference type="EMBL" id="KIW83592.1"/>
    </source>
</evidence>
<feature type="compositionally biased region" description="Acidic residues" evidence="1">
    <location>
        <begin position="319"/>
        <end position="329"/>
    </location>
</feature>
<dbReference type="HOGENOM" id="CLU_036625_0_0_1"/>
<dbReference type="Proteomes" id="UP000053029">
    <property type="component" value="Unassembled WGS sequence"/>
</dbReference>
<dbReference type="GeneID" id="25302328"/>
<feature type="region of interest" description="Disordered" evidence="1">
    <location>
        <begin position="35"/>
        <end position="55"/>
    </location>
</feature>
<feature type="compositionally biased region" description="Low complexity" evidence="1">
    <location>
        <begin position="366"/>
        <end position="376"/>
    </location>
</feature>
<evidence type="ECO:0000256" key="1">
    <source>
        <dbReference type="SAM" id="MobiDB-lite"/>
    </source>
</evidence>
<reference evidence="2 3" key="1">
    <citation type="submission" date="2015-01" db="EMBL/GenBank/DDBJ databases">
        <title>The Genome Sequence of Fonsecaea pedrosoi CBS 271.37.</title>
        <authorList>
            <consortium name="The Broad Institute Genomics Platform"/>
            <person name="Cuomo C."/>
            <person name="de Hoog S."/>
            <person name="Gorbushina A."/>
            <person name="Stielow B."/>
            <person name="Teixiera M."/>
            <person name="Abouelleil A."/>
            <person name="Chapman S.B."/>
            <person name="Priest M."/>
            <person name="Young S.K."/>
            <person name="Wortman J."/>
            <person name="Nusbaum C."/>
            <person name="Birren B."/>
        </authorList>
    </citation>
    <scope>NUCLEOTIDE SEQUENCE [LARGE SCALE GENOMIC DNA]</scope>
    <source>
        <strain evidence="2 3">CBS 271.37</strain>
    </source>
</reference>
<feature type="compositionally biased region" description="Basic and acidic residues" evidence="1">
    <location>
        <begin position="377"/>
        <end position="388"/>
    </location>
</feature>
<feature type="region of interest" description="Disordered" evidence="1">
    <location>
        <begin position="300"/>
        <end position="390"/>
    </location>
</feature>
<dbReference type="AlphaFoldDB" id="A0A0D2FAC7"/>